<evidence type="ECO:0000313" key="11">
    <source>
        <dbReference type="Proteomes" id="UP001189429"/>
    </source>
</evidence>
<keyword evidence="7" id="KW-0411">Iron-sulfur</keyword>
<dbReference type="Proteomes" id="UP001189429">
    <property type="component" value="Unassembled WGS sequence"/>
</dbReference>
<evidence type="ECO:0000256" key="2">
    <source>
        <dbReference type="ARBA" id="ARBA00022528"/>
    </source>
</evidence>
<keyword evidence="3" id="KW-0934">Plastid</keyword>
<evidence type="ECO:0000256" key="6">
    <source>
        <dbReference type="ARBA" id="ARBA00023004"/>
    </source>
</evidence>
<organism evidence="10 11">
    <name type="scientific">Prorocentrum cordatum</name>
    <dbReference type="NCBI Taxonomy" id="2364126"/>
    <lineage>
        <taxon>Eukaryota</taxon>
        <taxon>Sar</taxon>
        <taxon>Alveolata</taxon>
        <taxon>Dinophyceae</taxon>
        <taxon>Prorocentrales</taxon>
        <taxon>Prorocentraceae</taxon>
        <taxon>Prorocentrum</taxon>
    </lineage>
</organism>
<evidence type="ECO:0000256" key="3">
    <source>
        <dbReference type="ARBA" id="ARBA00022640"/>
    </source>
</evidence>
<dbReference type="InterPro" id="IPR036922">
    <property type="entry name" value="Rieske_2Fe-2S_sf"/>
</dbReference>
<name>A0ABN9TVG4_9DINO</name>
<evidence type="ECO:0000256" key="7">
    <source>
        <dbReference type="ARBA" id="ARBA00023014"/>
    </source>
</evidence>
<evidence type="ECO:0000313" key="10">
    <source>
        <dbReference type="EMBL" id="CAK0850064.1"/>
    </source>
</evidence>
<dbReference type="Gene3D" id="2.102.10.10">
    <property type="entry name" value="Rieske [2Fe-2S] iron-sulphur domain"/>
    <property type="match status" value="1"/>
</dbReference>
<dbReference type="InterPro" id="IPR017941">
    <property type="entry name" value="Rieske_2Fe-2S"/>
</dbReference>
<dbReference type="PANTHER" id="PTHR21496">
    <property type="entry name" value="FERREDOXIN-RELATED"/>
    <property type="match status" value="1"/>
</dbReference>
<reference evidence="10" key="1">
    <citation type="submission" date="2023-10" db="EMBL/GenBank/DDBJ databases">
        <authorList>
            <person name="Chen Y."/>
            <person name="Shah S."/>
            <person name="Dougan E. K."/>
            <person name="Thang M."/>
            <person name="Chan C."/>
        </authorList>
    </citation>
    <scope>NUCLEOTIDE SEQUENCE [LARGE SCALE GENOMIC DNA]</scope>
</reference>
<evidence type="ECO:0000256" key="4">
    <source>
        <dbReference type="ARBA" id="ARBA00022714"/>
    </source>
</evidence>
<comment type="subcellular location">
    <subcellularLocation>
        <location evidence="1">Plastid</location>
        <location evidence="1">Chloroplast</location>
    </subcellularLocation>
</comment>
<keyword evidence="6" id="KW-0408">Iron</keyword>
<accession>A0ABN9TVG4</accession>
<evidence type="ECO:0000256" key="1">
    <source>
        <dbReference type="ARBA" id="ARBA00004229"/>
    </source>
</evidence>
<feature type="domain" description="Rieske" evidence="9">
    <location>
        <begin position="277"/>
        <end position="378"/>
    </location>
</feature>
<dbReference type="Gene3D" id="1.10.3460.10">
    <property type="entry name" value="Chlorophyll a/b binding protein domain"/>
    <property type="match status" value="1"/>
</dbReference>
<dbReference type="CDD" id="cd03467">
    <property type="entry name" value="Rieske"/>
    <property type="match status" value="1"/>
</dbReference>
<keyword evidence="4" id="KW-0001">2Fe-2S</keyword>
<dbReference type="Pfam" id="PF00355">
    <property type="entry name" value="Rieske"/>
    <property type="match status" value="1"/>
</dbReference>
<keyword evidence="2" id="KW-0150">Chloroplast</keyword>
<protein>
    <recommendedName>
        <fullName evidence="9">Rieske domain-containing protein</fullName>
    </recommendedName>
</protein>
<proteinExistence type="predicted"/>
<evidence type="ECO:0000256" key="5">
    <source>
        <dbReference type="ARBA" id="ARBA00022723"/>
    </source>
</evidence>
<sequence length="420" mass="44515">MALSLAFVAPPAPTVVPNPALRAAAPEQPRAEGGAALGPAAGTVALVAAAGAALAGARRRATARRAITDLNSDYIRDYPVYENGVNFINKNGGATAVPGSEKALKTMVGAGPEINDGEIWDPLGFSKLYDRNFDFNMVMTWPHVQWLREAELKHGRVCMLAFVGMVTQSFFQIPGEPQEPNYWKALDACYADPVGRLGVVQISVFIALMEGKYFPEDHVLPGSVPLLSGAPALAREARPVATAPALCGATAAGPARAPRTQARYTTQTILPALAWIKTGFKESDLAPTELRAVNLGGVDVLVGKTEAGKLFCVGNLCPHLGTPMSEGADVIGDTIVCPLHGSSWKVGDGELIDWCPSPPIIGPLTGLVIEKKKLAIFEARSGFFGGDIEVQVDTNAKKAYEADYWKGILDAQGKNDGTYY</sequence>
<comment type="caution">
    <text evidence="10">The sequence shown here is derived from an EMBL/GenBank/DDBJ whole genome shotgun (WGS) entry which is preliminary data.</text>
</comment>
<comment type="cofactor">
    <cofactor evidence="8">
        <name>[2Fe-2S] cluster</name>
        <dbReference type="ChEBI" id="CHEBI:190135"/>
    </cofactor>
</comment>
<dbReference type="SUPFAM" id="SSF50022">
    <property type="entry name" value="ISP domain"/>
    <property type="match status" value="1"/>
</dbReference>
<evidence type="ECO:0000256" key="8">
    <source>
        <dbReference type="ARBA" id="ARBA00034078"/>
    </source>
</evidence>
<dbReference type="PANTHER" id="PTHR21496:SF0">
    <property type="entry name" value="RIESKE DOMAIN-CONTAINING PROTEIN"/>
    <property type="match status" value="1"/>
</dbReference>
<dbReference type="SUPFAM" id="SSF103511">
    <property type="entry name" value="Chlorophyll a-b binding protein"/>
    <property type="match status" value="1"/>
</dbReference>
<dbReference type="EMBL" id="CAUYUJ010015117">
    <property type="protein sequence ID" value="CAK0850064.1"/>
    <property type="molecule type" value="Genomic_DNA"/>
</dbReference>
<keyword evidence="5" id="KW-0479">Metal-binding</keyword>
<dbReference type="InterPro" id="IPR022796">
    <property type="entry name" value="Chloroa_b-bind"/>
</dbReference>
<dbReference type="PROSITE" id="PS51296">
    <property type="entry name" value="RIESKE"/>
    <property type="match status" value="1"/>
</dbReference>
<dbReference type="Pfam" id="PF00504">
    <property type="entry name" value="Chloroa_b-bind"/>
    <property type="match status" value="1"/>
</dbReference>
<keyword evidence="11" id="KW-1185">Reference proteome</keyword>
<gene>
    <name evidence="10" type="ORF">PCOR1329_LOCUS42601</name>
</gene>
<evidence type="ECO:0000259" key="9">
    <source>
        <dbReference type="PROSITE" id="PS51296"/>
    </source>
</evidence>